<dbReference type="EMBL" id="MRCX01000528">
    <property type="protein sequence ID" value="RKK64395.1"/>
    <property type="molecule type" value="Genomic_DNA"/>
</dbReference>
<protein>
    <submittedName>
        <fullName evidence="1">Uncharacterized protein</fullName>
    </submittedName>
</protein>
<evidence type="ECO:0000313" key="1">
    <source>
        <dbReference type="EMBL" id="RKK64395.1"/>
    </source>
</evidence>
<reference evidence="1 2" key="1">
    <citation type="journal article" date="2018" name="Sci. Rep.">
        <title>Characterisation of pathogen-specific regions and novel effector candidates in Fusarium oxysporum f. sp. cepae.</title>
        <authorList>
            <person name="Armitage A.D."/>
            <person name="Taylor A."/>
            <person name="Sobczyk M.K."/>
            <person name="Baxter L."/>
            <person name="Greenfield B.P."/>
            <person name="Bates H.J."/>
            <person name="Wilson F."/>
            <person name="Jackson A.C."/>
            <person name="Ott S."/>
            <person name="Harrison R.J."/>
            <person name="Clarkson J.P."/>
        </authorList>
    </citation>
    <scope>NUCLEOTIDE SEQUENCE [LARGE SCALE GENOMIC DNA]</scope>
    <source>
        <strain evidence="1 2">Fo_A13</strain>
    </source>
</reference>
<evidence type="ECO:0000313" key="2">
    <source>
        <dbReference type="Proteomes" id="UP000285084"/>
    </source>
</evidence>
<name>A0A420MA94_FUSOX</name>
<proteinExistence type="predicted"/>
<dbReference type="Proteomes" id="UP000285084">
    <property type="component" value="Unassembled WGS sequence"/>
</dbReference>
<sequence length="53" mass="5242">MPASGLASASAATATAWKSYASPKQADLAGPAEIGGSDAIAELQHVQTVDGRD</sequence>
<accession>A0A420MA94</accession>
<gene>
    <name evidence="1" type="ORF">BFJ69_g16734</name>
</gene>
<organism evidence="1 2">
    <name type="scientific">Fusarium oxysporum</name>
    <name type="common">Fusarium vascular wilt</name>
    <dbReference type="NCBI Taxonomy" id="5507"/>
    <lineage>
        <taxon>Eukaryota</taxon>
        <taxon>Fungi</taxon>
        <taxon>Dikarya</taxon>
        <taxon>Ascomycota</taxon>
        <taxon>Pezizomycotina</taxon>
        <taxon>Sordariomycetes</taxon>
        <taxon>Hypocreomycetidae</taxon>
        <taxon>Hypocreales</taxon>
        <taxon>Nectriaceae</taxon>
        <taxon>Fusarium</taxon>
        <taxon>Fusarium oxysporum species complex</taxon>
    </lineage>
</organism>
<dbReference type="AlphaFoldDB" id="A0A420MA94"/>
<comment type="caution">
    <text evidence="1">The sequence shown here is derived from an EMBL/GenBank/DDBJ whole genome shotgun (WGS) entry which is preliminary data.</text>
</comment>